<dbReference type="Proteomes" id="UP001189429">
    <property type="component" value="Unassembled WGS sequence"/>
</dbReference>
<accession>A0ABN9RE25</accession>
<evidence type="ECO:0000313" key="1">
    <source>
        <dbReference type="EMBL" id="CAK0817262.1"/>
    </source>
</evidence>
<organism evidence="1 2">
    <name type="scientific">Prorocentrum cordatum</name>
    <dbReference type="NCBI Taxonomy" id="2364126"/>
    <lineage>
        <taxon>Eukaryota</taxon>
        <taxon>Sar</taxon>
        <taxon>Alveolata</taxon>
        <taxon>Dinophyceae</taxon>
        <taxon>Prorocentrales</taxon>
        <taxon>Prorocentraceae</taxon>
        <taxon>Prorocentrum</taxon>
    </lineage>
</organism>
<reference evidence="1" key="1">
    <citation type="submission" date="2023-10" db="EMBL/GenBank/DDBJ databases">
        <authorList>
            <person name="Chen Y."/>
            <person name="Shah S."/>
            <person name="Dougan E. K."/>
            <person name="Thang M."/>
            <person name="Chan C."/>
        </authorList>
    </citation>
    <scope>NUCLEOTIDE SEQUENCE [LARGE SCALE GENOMIC DNA]</scope>
</reference>
<gene>
    <name evidence="1" type="ORF">PCOR1329_LOCUS19913</name>
</gene>
<name>A0ABN9RE25_9DINO</name>
<evidence type="ECO:0000313" key="2">
    <source>
        <dbReference type="Proteomes" id="UP001189429"/>
    </source>
</evidence>
<keyword evidence="2" id="KW-1185">Reference proteome</keyword>
<dbReference type="EMBL" id="CAUYUJ010006405">
    <property type="protein sequence ID" value="CAK0817262.1"/>
    <property type="molecule type" value="Genomic_DNA"/>
</dbReference>
<sequence>LRRALSDVNTTQAGVLAQAASSINARGAPRAGVEASKLSLRLGVRKAKVRGKGKYQSIGPKCRIQ</sequence>
<feature type="non-terminal residue" evidence="1">
    <location>
        <position position="65"/>
    </location>
</feature>
<feature type="non-terminal residue" evidence="1">
    <location>
        <position position="1"/>
    </location>
</feature>
<protein>
    <submittedName>
        <fullName evidence="1">Uncharacterized protein</fullName>
    </submittedName>
</protein>
<proteinExistence type="predicted"/>
<comment type="caution">
    <text evidence="1">The sequence shown here is derived from an EMBL/GenBank/DDBJ whole genome shotgun (WGS) entry which is preliminary data.</text>
</comment>